<comment type="caution">
    <text evidence="13">The sequence shown here is derived from an EMBL/GenBank/DDBJ whole genome shotgun (WGS) entry which is preliminary data.</text>
</comment>
<dbReference type="SMART" id="SM00397">
    <property type="entry name" value="t_SNARE"/>
    <property type="match status" value="1"/>
</dbReference>
<dbReference type="GO" id="GO:0006906">
    <property type="term" value="P:vesicle fusion"/>
    <property type="evidence" value="ECO:0007669"/>
    <property type="project" value="TreeGrafter"/>
</dbReference>
<dbReference type="InterPro" id="IPR038407">
    <property type="entry name" value="v-SNARE_N_sf"/>
</dbReference>
<dbReference type="GO" id="GO:0006886">
    <property type="term" value="P:intracellular protein transport"/>
    <property type="evidence" value="ECO:0007669"/>
    <property type="project" value="InterPro"/>
</dbReference>
<dbReference type="SUPFAM" id="SSF58038">
    <property type="entry name" value="SNARE fusion complex"/>
    <property type="match status" value="1"/>
</dbReference>
<dbReference type="GO" id="GO:0031902">
    <property type="term" value="C:late endosome membrane"/>
    <property type="evidence" value="ECO:0007669"/>
    <property type="project" value="TreeGrafter"/>
</dbReference>
<dbReference type="GO" id="GO:0031201">
    <property type="term" value="C:SNARE complex"/>
    <property type="evidence" value="ECO:0007669"/>
    <property type="project" value="TreeGrafter"/>
</dbReference>
<dbReference type="GO" id="GO:0012507">
    <property type="term" value="C:ER to Golgi transport vesicle membrane"/>
    <property type="evidence" value="ECO:0007669"/>
    <property type="project" value="TreeGrafter"/>
</dbReference>
<accession>A0AAV7YRL9</accession>
<evidence type="ECO:0000256" key="10">
    <source>
        <dbReference type="SAM" id="Phobius"/>
    </source>
</evidence>
<reference evidence="14" key="1">
    <citation type="submission" date="2022-08" db="EMBL/GenBank/DDBJ databases">
        <title>Novel sulfate-reducing endosymbionts in the free-living metamonad Anaeramoeba.</title>
        <authorList>
            <person name="Jerlstrom-Hultqvist J."/>
            <person name="Cepicka I."/>
            <person name="Gallot-Lavallee L."/>
            <person name="Salas-Leiva D."/>
            <person name="Curtis B.A."/>
            <person name="Zahonova K."/>
            <person name="Pipaliya S."/>
            <person name="Dacks J."/>
            <person name="Roger A.J."/>
        </authorList>
    </citation>
    <scope>NUCLEOTIDE SEQUENCE</scope>
    <source>
        <strain evidence="14">Schooner1</strain>
    </source>
</reference>
<dbReference type="EMBL" id="JAOAOG010000311">
    <property type="protein sequence ID" value="KAJ6230510.1"/>
    <property type="molecule type" value="Genomic_DNA"/>
</dbReference>
<comment type="subcellular location">
    <subcellularLocation>
        <location evidence="8">Endomembrane system</location>
        <topology evidence="8">Single-pass type IV membrane protein</topology>
    </subcellularLocation>
</comment>
<dbReference type="InterPro" id="IPR010989">
    <property type="entry name" value="SNARE"/>
</dbReference>
<dbReference type="Proteomes" id="UP001146793">
    <property type="component" value="Unassembled WGS sequence"/>
</dbReference>
<dbReference type="Gene3D" id="1.20.5.110">
    <property type="match status" value="1"/>
</dbReference>
<keyword evidence="6" id="KW-0175">Coiled coil</keyword>
<evidence type="ECO:0000256" key="5">
    <source>
        <dbReference type="ARBA" id="ARBA00022989"/>
    </source>
</evidence>
<evidence type="ECO:0000256" key="2">
    <source>
        <dbReference type="ARBA" id="ARBA00022448"/>
    </source>
</evidence>
<dbReference type="GO" id="GO:0000149">
    <property type="term" value="F:SNARE binding"/>
    <property type="evidence" value="ECO:0007669"/>
    <property type="project" value="TreeGrafter"/>
</dbReference>
<sequence length="219" mass="25703">MTELFDTLEEDFEEQSRDLREKIQQIPNSVGEPKKKLIRQAKNILSDVKETVEVMQKEYGRSSNKYSKKIRMYRQDAKSLEQKLHKAENSFPNTRKERDELLSGRHKKDKERLGERQKLLASHQRVKNSEDSLNRSLRTSAQTEEIGQEILQELHGQRQTLEETKDNLDEIDEEVDRGGKLISVMWRRAITNKLILIIVIIFLLALIGLIVYLSAFRKK</sequence>
<dbReference type="PANTHER" id="PTHR21230:SF26">
    <property type="entry name" value="VESICLE TRANSPORT THROUGH INTERACTION WITH T-SNARES HOMOLOG 1A"/>
    <property type="match status" value="1"/>
</dbReference>
<evidence type="ECO:0000313" key="17">
    <source>
        <dbReference type="Proteomes" id="UP001150062"/>
    </source>
</evidence>
<evidence type="ECO:0000313" key="13">
    <source>
        <dbReference type="EMBL" id="KAJ3431306.1"/>
    </source>
</evidence>
<evidence type="ECO:0000256" key="9">
    <source>
        <dbReference type="SAM" id="MobiDB-lite"/>
    </source>
</evidence>
<dbReference type="Gene3D" id="1.20.58.400">
    <property type="entry name" value="t-snare proteins"/>
    <property type="match status" value="1"/>
</dbReference>
<gene>
    <name evidence="12" type="ORF">M0812_02966</name>
    <name evidence="13" type="ORF">M0812_02984</name>
    <name evidence="14" type="ORF">M0813_06739</name>
    <name evidence="15" type="ORF">M0813_06754</name>
</gene>
<evidence type="ECO:0000313" key="12">
    <source>
        <dbReference type="EMBL" id="KAJ3431288.1"/>
    </source>
</evidence>
<name>A0AAV7YRL9_9EUKA</name>
<organism evidence="13 16">
    <name type="scientific">Anaeramoeba flamelloides</name>
    <dbReference type="NCBI Taxonomy" id="1746091"/>
    <lineage>
        <taxon>Eukaryota</taxon>
        <taxon>Metamonada</taxon>
        <taxon>Anaeramoebidae</taxon>
        <taxon>Anaeramoeba</taxon>
    </lineage>
</organism>
<keyword evidence="5 10" id="KW-1133">Transmembrane helix</keyword>
<evidence type="ECO:0000256" key="6">
    <source>
        <dbReference type="ARBA" id="ARBA00023054"/>
    </source>
</evidence>
<keyword evidence="7 10" id="KW-0472">Membrane</keyword>
<dbReference type="Proteomes" id="UP001150062">
    <property type="component" value="Unassembled WGS sequence"/>
</dbReference>
<dbReference type="SUPFAM" id="SSF47661">
    <property type="entry name" value="t-snare proteins"/>
    <property type="match status" value="1"/>
</dbReference>
<dbReference type="AlphaFoldDB" id="A0AAV7YRL9"/>
<evidence type="ECO:0000256" key="4">
    <source>
        <dbReference type="ARBA" id="ARBA00022927"/>
    </source>
</evidence>
<evidence type="ECO:0000256" key="1">
    <source>
        <dbReference type="ARBA" id="ARBA00006108"/>
    </source>
</evidence>
<dbReference type="EMBL" id="JANTQA010000048">
    <property type="protein sequence ID" value="KAJ3431306.1"/>
    <property type="molecule type" value="Genomic_DNA"/>
</dbReference>
<feature type="transmembrane region" description="Helical" evidence="10">
    <location>
        <begin position="194"/>
        <end position="215"/>
    </location>
</feature>
<comment type="similarity">
    <text evidence="1">Belongs to the VTI1 family.</text>
</comment>
<evidence type="ECO:0000259" key="11">
    <source>
        <dbReference type="SMART" id="SM00397"/>
    </source>
</evidence>
<keyword evidence="17" id="KW-1185">Reference proteome</keyword>
<evidence type="ECO:0000313" key="14">
    <source>
        <dbReference type="EMBL" id="KAJ6230510.1"/>
    </source>
</evidence>
<keyword evidence="4" id="KW-0653">Protein transport</keyword>
<proteinExistence type="inferred from homology"/>
<dbReference type="InterPro" id="IPR007705">
    <property type="entry name" value="Vesicle_trsprt_v-SNARE_N"/>
</dbReference>
<evidence type="ECO:0000256" key="8">
    <source>
        <dbReference type="ARBA" id="ARBA00046280"/>
    </source>
</evidence>
<dbReference type="PIRSF" id="PIRSF028865">
    <property type="entry name" value="Membrin-2"/>
    <property type="match status" value="1"/>
</dbReference>
<dbReference type="PANTHER" id="PTHR21230">
    <property type="entry name" value="VESICLE TRANSPORT V-SNARE PROTEIN VTI1-RELATED"/>
    <property type="match status" value="1"/>
</dbReference>
<dbReference type="GO" id="GO:0005794">
    <property type="term" value="C:Golgi apparatus"/>
    <property type="evidence" value="ECO:0007669"/>
    <property type="project" value="InterPro"/>
</dbReference>
<evidence type="ECO:0000313" key="16">
    <source>
        <dbReference type="Proteomes" id="UP001146793"/>
    </source>
</evidence>
<dbReference type="Pfam" id="PF05008">
    <property type="entry name" value="V-SNARE"/>
    <property type="match status" value="1"/>
</dbReference>
<dbReference type="EMBL" id="JANTQA010000048">
    <property type="protein sequence ID" value="KAJ3431288.1"/>
    <property type="molecule type" value="Genomic_DNA"/>
</dbReference>
<evidence type="ECO:0000313" key="15">
    <source>
        <dbReference type="EMBL" id="KAJ6230525.1"/>
    </source>
</evidence>
<dbReference type="InterPro" id="IPR000727">
    <property type="entry name" value="T_SNARE_dom"/>
</dbReference>
<dbReference type="InterPro" id="IPR027027">
    <property type="entry name" value="GOSR2/Membrin/Bos1"/>
</dbReference>
<dbReference type="FunFam" id="1.20.5.110:FF:000002">
    <property type="entry name" value="Vesicle transport through interaction with t-SNAREsB"/>
    <property type="match status" value="1"/>
</dbReference>
<dbReference type="Pfam" id="PF12352">
    <property type="entry name" value="V-SNARE_C"/>
    <property type="match status" value="1"/>
</dbReference>
<keyword evidence="3 10" id="KW-0812">Transmembrane</keyword>
<dbReference type="CDD" id="cd15862">
    <property type="entry name" value="SNARE_Vti1"/>
    <property type="match status" value="1"/>
</dbReference>
<evidence type="ECO:0000256" key="3">
    <source>
        <dbReference type="ARBA" id="ARBA00022692"/>
    </source>
</evidence>
<feature type="compositionally biased region" description="Basic and acidic residues" evidence="9">
    <location>
        <begin position="78"/>
        <end position="103"/>
    </location>
</feature>
<feature type="region of interest" description="Disordered" evidence="9">
    <location>
        <begin position="78"/>
        <end position="114"/>
    </location>
</feature>
<protein>
    <submittedName>
        <fullName evidence="13 14">Vesicle transport v-snare</fullName>
    </submittedName>
</protein>
<feature type="domain" description="T-SNARE coiled-coil homology" evidence="11">
    <location>
        <begin position="118"/>
        <end position="185"/>
    </location>
</feature>
<reference evidence="13" key="2">
    <citation type="submission" date="2022-08" db="EMBL/GenBank/DDBJ databases">
        <title>Novel sulphate-reducing endosymbionts in the free-living metamonad Anaeramoeba.</title>
        <authorList>
            <person name="Jerlstrom-Hultqvist J."/>
            <person name="Cepicka I."/>
            <person name="Gallot-Lavallee L."/>
            <person name="Salas-Leiva D."/>
            <person name="Curtis B.A."/>
            <person name="Zahonova K."/>
            <person name="Pipaliya S."/>
            <person name="Dacks J."/>
            <person name="Roger A.J."/>
        </authorList>
    </citation>
    <scope>NUCLEOTIDE SEQUENCE</scope>
    <source>
        <strain evidence="13">Busselton2</strain>
    </source>
</reference>
<dbReference type="GO" id="GO:0005789">
    <property type="term" value="C:endoplasmic reticulum membrane"/>
    <property type="evidence" value="ECO:0007669"/>
    <property type="project" value="TreeGrafter"/>
</dbReference>
<evidence type="ECO:0000256" key="7">
    <source>
        <dbReference type="ARBA" id="ARBA00023136"/>
    </source>
</evidence>
<dbReference type="EMBL" id="JAOAOG010000311">
    <property type="protein sequence ID" value="KAJ6230525.1"/>
    <property type="molecule type" value="Genomic_DNA"/>
</dbReference>
<keyword evidence="2" id="KW-0813">Transport</keyword>
<dbReference type="GO" id="GO:0005484">
    <property type="term" value="F:SNAP receptor activity"/>
    <property type="evidence" value="ECO:0007669"/>
    <property type="project" value="InterPro"/>
</dbReference>